<gene>
    <name evidence="9" type="primary">mhpT</name>
    <name evidence="9" type="ORF">CLORY_08550</name>
</gene>
<feature type="transmembrane region" description="Helical" evidence="7">
    <location>
        <begin position="264"/>
        <end position="283"/>
    </location>
</feature>
<reference evidence="9 10" key="1">
    <citation type="submission" date="2017-03" db="EMBL/GenBank/DDBJ databases">
        <title>Genome sequence of Clostridium oryzae DSM 28571.</title>
        <authorList>
            <person name="Poehlein A."/>
            <person name="Daniel R."/>
        </authorList>
    </citation>
    <scope>NUCLEOTIDE SEQUENCE [LARGE SCALE GENOMIC DNA]</scope>
    <source>
        <strain evidence="9 10">DSM 28571</strain>
    </source>
</reference>
<protein>
    <submittedName>
        <fullName evidence="9">3-(3-hydroxy-phenyl)propionate transporter</fullName>
    </submittedName>
</protein>
<evidence type="ECO:0000259" key="8">
    <source>
        <dbReference type="PROSITE" id="PS50850"/>
    </source>
</evidence>
<dbReference type="SUPFAM" id="SSF103473">
    <property type="entry name" value="MFS general substrate transporter"/>
    <property type="match status" value="1"/>
</dbReference>
<dbReference type="InterPro" id="IPR011701">
    <property type="entry name" value="MFS"/>
</dbReference>
<keyword evidence="3" id="KW-1003">Cell membrane</keyword>
<feature type="domain" description="Major facilitator superfamily (MFS) profile" evidence="8">
    <location>
        <begin position="22"/>
        <end position="409"/>
    </location>
</feature>
<keyword evidence="5 7" id="KW-1133">Transmembrane helix</keyword>
<dbReference type="Gene3D" id="1.20.1250.20">
    <property type="entry name" value="MFS general substrate transporter like domains"/>
    <property type="match status" value="1"/>
</dbReference>
<keyword evidence="4 7" id="KW-0812">Transmembrane</keyword>
<name>A0A1V4IVR4_9CLOT</name>
<feature type="transmembrane region" description="Helical" evidence="7">
    <location>
        <begin position="171"/>
        <end position="195"/>
    </location>
</feature>
<evidence type="ECO:0000256" key="3">
    <source>
        <dbReference type="ARBA" id="ARBA00022475"/>
    </source>
</evidence>
<dbReference type="GO" id="GO:0005886">
    <property type="term" value="C:plasma membrane"/>
    <property type="evidence" value="ECO:0007669"/>
    <property type="project" value="UniProtKB-SubCell"/>
</dbReference>
<dbReference type="OrthoDB" id="9793283at2"/>
<feature type="transmembrane region" description="Helical" evidence="7">
    <location>
        <begin position="224"/>
        <end position="244"/>
    </location>
</feature>
<dbReference type="InterPro" id="IPR020846">
    <property type="entry name" value="MFS_dom"/>
</dbReference>
<dbReference type="Pfam" id="PF07690">
    <property type="entry name" value="MFS_1"/>
    <property type="match status" value="1"/>
</dbReference>
<evidence type="ECO:0000313" key="9">
    <source>
        <dbReference type="EMBL" id="OPJ63983.1"/>
    </source>
</evidence>
<evidence type="ECO:0000256" key="5">
    <source>
        <dbReference type="ARBA" id="ARBA00022989"/>
    </source>
</evidence>
<feature type="transmembrane region" description="Helical" evidence="7">
    <location>
        <begin position="357"/>
        <end position="377"/>
    </location>
</feature>
<accession>A0A1V4IVR4</accession>
<keyword evidence="2" id="KW-0813">Transport</keyword>
<feature type="transmembrane region" description="Helical" evidence="7">
    <location>
        <begin position="88"/>
        <end position="106"/>
    </location>
</feature>
<dbReference type="InterPro" id="IPR050171">
    <property type="entry name" value="MFS_Transporters"/>
</dbReference>
<feature type="transmembrane region" description="Helical" evidence="7">
    <location>
        <begin position="112"/>
        <end position="134"/>
    </location>
</feature>
<dbReference type="GO" id="GO:0022857">
    <property type="term" value="F:transmembrane transporter activity"/>
    <property type="evidence" value="ECO:0007669"/>
    <property type="project" value="InterPro"/>
</dbReference>
<dbReference type="EMBL" id="MZGV01000006">
    <property type="protein sequence ID" value="OPJ63983.1"/>
    <property type="molecule type" value="Genomic_DNA"/>
</dbReference>
<comment type="caution">
    <text evidence="9">The sequence shown here is derived from an EMBL/GenBank/DDBJ whole genome shotgun (WGS) entry which is preliminary data.</text>
</comment>
<evidence type="ECO:0000313" key="10">
    <source>
        <dbReference type="Proteomes" id="UP000190080"/>
    </source>
</evidence>
<keyword evidence="6 7" id="KW-0472">Membrane</keyword>
<comment type="subcellular location">
    <subcellularLocation>
        <location evidence="1">Cell membrane</location>
        <topology evidence="1">Multi-pass membrane protein</topology>
    </subcellularLocation>
</comment>
<feature type="transmembrane region" description="Helical" evidence="7">
    <location>
        <begin position="146"/>
        <end position="165"/>
    </location>
</feature>
<feature type="transmembrane region" description="Helical" evidence="7">
    <location>
        <begin position="389"/>
        <end position="407"/>
    </location>
</feature>
<evidence type="ECO:0000256" key="4">
    <source>
        <dbReference type="ARBA" id="ARBA00022692"/>
    </source>
</evidence>
<evidence type="ECO:0000256" key="7">
    <source>
        <dbReference type="SAM" id="Phobius"/>
    </source>
</evidence>
<dbReference type="AlphaFoldDB" id="A0A1V4IVR4"/>
<keyword evidence="10" id="KW-1185">Reference proteome</keyword>
<dbReference type="STRING" id="1450648.CLORY_08550"/>
<sequence length="419" mass="45741">MKENPMLKIAKIFNPYRGLSREIYIIALGRMINAAGSFIFPLITLILTLKIGINKTTAGYIVSVAGVMFTLSGIIGGKLTDHFGRKKILVLFNSLGAIFYLIAAGMGTSIYIVPMVIFSGFMLGIAGPASGGLVADITTPKTRDGAYSLFYMAMNVGFTISPIIGGPLLKHYLWLLFLLDGTTSLIAALLILIFIPESIHKTKEKLGEDRKFEQRVEGSIFKVLLERPILIFFALVMFGYNFVYSEWSYLYPLHAAKLVPSNGSGFYGLLVSVNAIIVITMTPMVTRLISGRKSIARICLGGLLYTVGFGMLGFINAVPFMYVSVTILTLGEIVVTTSADPFIVNNTPASHRGRMEAVLPIIIGLGSTIGPTVTGIILKFTTIGNTWKFVGLVMLVFTLLTYILYSYNEKINNKGKVTM</sequence>
<dbReference type="PROSITE" id="PS50850">
    <property type="entry name" value="MFS"/>
    <property type="match status" value="1"/>
</dbReference>
<proteinExistence type="predicted"/>
<organism evidence="9 10">
    <name type="scientific">Clostridium oryzae</name>
    <dbReference type="NCBI Taxonomy" id="1450648"/>
    <lineage>
        <taxon>Bacteria</taxon>
        <taxon>Bacillati</taxon>
        <taxon>Bacillota</taxon>
        <taxon>Clostridia</taxon>
        <taxon>Eubacteriales</taxon>
        <taxon>Clostridiaceae</taxon>
        <taxon>Clostridium</taxon>
    </lineage>
</organism>
<feature type="transmembrane region" description="Helical" evidence="7">
    <location>
        <begin position="58"/>
        <end position="76"/>
    </location>
</feature>
<feature type="transmembrane region" description="Helical" evidence="7">
    <location>
        <begin position="21"/>
        <end position="46"/>
    </location>
</feature>
<evidence type="ECO:0000256" key="2">
    <source>
        <dbReference type="ARBA" id="ARBA00022448"/>
    </source>
</evidence>
<dbReference type="RefSeq" id="WP_079422292.1">
    <property type="nucleotide sequence ID" value="NZ_MZGV01000006.1"/>
</dbReference>
<dbReference type="PANTHER" id="PTHR23517">
    <property type="entry name" value="RESISTANCE PROTEIN MDTM, PUTATIVE-RELATED-RELATED"/>
    <property type="match status" value="1"/>
</dbReference>
<evidence type="ECO:0000256" key="1">
    <source>
        <dbReference type="ARBA" id="ARBA00004651"/>
    </source>
</evidence>
<dbReference type="InterPro" id="IPR036259">
    <property type="entry name" value="MFS_trans_sf"/>
</dbReference>
<feature type="transmembrane region" description="Helical" evidence="7">
    <location>
        <begin position="321"/>
        <end position="345"/>
    </location>
</feature>
<evidence type="ECO:0000256" key="6">
    <source>
        <dbReference type="ARBA" id="ARBA00023136"/>
    </source>
</evidence>
<feature type="transmembrane region" description="Helical" evidence="7">
    <location>
        <begin position="295"/>
        <end position="315"/>
    </location>
</feature>
<dbReference type="Proteomes" id="UP000190080">
    <property type="component" value="Unassembled WGS sequence"/>
</dbReference>